<dbReference type="SUPFAM" id="SSF49742">
    <property type="entry name" value="PHM/PNGase F"/>
    <property type="match status" value="2"/>
</dbReference>
<organism evidence="8 9">
    <name type="scientific">Branchiostoma floridae</name>
    <name type="common">Florida lancelet</name>
    <name type="synonym">Amphioxus</name>
    <dbReference type="NCBI Taxonomy" id="7739"/>
    <lineage>
        <taxon>Eukaryota</taxon>
        <taxon>Metazoa</taxon>
        <taxon>Chordata</taxon>
        <taxon>Cephalochordata</taxon>
        <taxon>Leptocardii</taxon>
        <taxon>Amphioxiformes</taxon>
        <taxon>Branchiostomatidae</taxon>
        <taxon>Branchiostoma</taxon>
    </lineage>
</organism>
<dbReference type="OrthoDB" id="6135178at2759"/>
<evidence type="ECO:0000256" key="1">
    <source>
        <dbReference type="ARBA" id="ARBA00001973"/>
    </source>
</evidence>
<dbReference type="InterPro" id="IPR000945">
    <property type="entry name" value="DBH-like"/>
</dbReference>
<dbReference type="Gene3D" id="2.60.120.310">
    <property type="entry name" value="Copper type II, ascorbate-dependent monooxygenase, N-terminal domain"/>
    <property type="match status" value="1"/>
</dbReference>
<dbReference type="FunFam" id="2.60.120.230:FF:000001">
    <property type="entry name" value="Monooxygenase, DBH-like 1"/>
    <property type="match status" value="1"/>
</dbReference>
<evidence type="ECO:0000256" key="5">
    <source>
        <dbReference type="SAM" id="MobiDB-lite"/>
    </source>
</evidence>
<dbReference type="GO" id="GO:0004500">
    <property type="term" value="F:dopamine beta-monooxygenase activity"/>
    <property type="evidence" value="ECO:0000318"/>
    <property type="project" value="GO_Central"/>
</dbReference>
<evidence type="ECO:0000256" key="3">
    <source>
        <dbReference type="ARBA" id="ARBA00023157"/>
    </source>
</evidence>
<dbReference type="Pfam" id="PF01082">
    <property type="entry name" value="Cu2_monooxygen"/>
    <property type="match status" value="1"/>
</dbReference>
<keyword evidence="3" id="KW-1015">Disulfide bond</keyword>
<dbReference type="GO" id="GO:0005507">
    <property type="term" value="F:copper ion binding"/>
    <property type="evidence" value="ECO:0000318"/>
    <property type="project" value="GO_Central"/>
</dbReference>
<dbReference type="InterPro" id="IPR014784">
    <property type="entry name" value="Cu2_ascorb_mOase-like_C"/>
</dbReference>
<evidence type="ECO:0000259" key="7">
    <source>
        <dbReference type="Pfam" id="PF03712"/>
    </source>
</evidence>
<dbReference type="GO" id="GO:0006589">
    <property type="term" value="P:octopamine biosynthetic process"/>
    <property type="evidence" value="ECO:0000318"/>
    <property type="project" value="GO_Central"/>
</dbReference>
<reference evidence="8" key="1">
    <citation type="journal article" date="2020" name="Nat. Ecol. Evol.">
        <title>Deeply conserved synteny resolves early events in vertebrate evolution.</title>
        <authorList>
            <person name="Simakov O."/>
            <person name="Marletaz F."/>
            <person name="Yue J.X."/>
            <person name="O'Connell B."/>
            <person name="Jenkins J."/>
            <person name="Brandt A."/>
            <person name="Calef R."/>
            <person name="Tung C.H."/>
            <person name="Huang T.K."/>
            <person name="Schmutz J."/>
            <person name="Satoh N."/>
            <person name="Yu J.K."/>
            <person name="Putnam N.H."/>
            <person name="Green R.E."/>
            <person name="Rokhsar D.S."/>
        </authorList>
    </citation>
    <scope>NUCLEOTIDE SEQUENCE [LARGE SCALE GENOMIC DNA]</scope>
    <source>
        <strain evidence="8">S238N-H82</strain>
    </source>
</reference>
<dbReference type="PANTHER" id="PTHR10157:SF23">
    <property type="entry name" value="MOXD1 HOMOLOG 1"/>
    <property type="match status" value="1"/>
</dbReference>
<evidence type="ECO:0000259" key="6">
    <source>
        <dbReference type="Pfam" id="PF01082"/>
    </source>
</evidence>
<dbReference type="Proteomes" id="UP000001554">
    <property type="component" value="Chromosome 10"/>
</dbReference>
<dbReference type="InterPro" id="IPR024548">
    <property type="entry name" value="Cu2_monoox_C"/>
</dbReference>
<evidence type="ECO:0000313" key="8">
    <source>
        <dbReference type="Proteomes" id="UP000001554"/>
    </source>
</evidence>
<evidence type="ECO:0000256" key="2">
    <source>
        <dbReference type="ARBA" id="ARBA00010676"/>
    </source>
</evidence>
<gene>
    <name evidence="9" type="primary">LOC118424139</name>
</gene>
<dbReference type="InterPro" id="IPR008977">
    <property type="entry name" value="PHM/PNGase_F_dom_sf"/>
</dbReference>
<comment type="cofactor">
    <cofactor evidence="1">
        <name>Cu(2+)</name>
        <dbReference type="ChEBI" id="CHEBI:29036"/>
    </cofactor>
</comment>
<name>A0A9J7LUS3_BRAFL</name>
<dbReference type="Gene3D" id="2.60.120.230">
    <property type="match status" value="1"/>
</dbReference>
<dbReference type="GO" id="GO:0042420">
    <property type="term" value="P:dopamine catabolic process"/>
    <property type="evidence" value="ECO:0000318"/>
    <property type="project" value="GO_Central"/>
</dbReference>
<dbReference type="GO" id="GO:0005615">
    <property type="term" value="C:extracellular space"/>
    <property type="evidence" value="ECO:0000318"/>
    <property type="project" value="GO_Central"/>
</dbReference>
<dbReference type="GO" id="GO:0042421">
    <property type="term" value="P:norepinephrine biosynthetic process"/>
    <property type="evidence" value="ECO:0000318"/>
    <property type="project" value="GO_Central"/>
</dbReference>
<feature type="domain" description="Copper type II ascorbate-dependent monooxygenase N-terminal" evidence="6">
    <location>
        <begin position="1"/>
        <end position="54"/>
    </location>
</feature>
<dbReference type="Pfam" id="PF03712">
    <property type="entry name" value="Cu2_monoox_C"/>
    <property type="match status" value="1"/>
</dbReference>
<dbReference type="InterPro" id="IPR036939">
    <property type="entry name" value="Cu2_ascorb_mOase_N_sf"/>
</dbReference>
<dbReference type="InterPro" id="IPR000323">
    <property type="entry name" value="Cu2_ascorb_mOase_N"/>
</dbReference>
<feature type="domain" description="Copper type II ascorbate-dependent monooxygenase C-terminal" evidence="7">
    <location>
        <begin position="76"/>
        <end position="228"/>
    </location>
</feature>
<dbReference type="GeneID" id="118424139"/>
<comment type="similarity">
    <text evidence="2">Belongs to the copper type II ascorbate-dependent monooxygenase family.</text>
</comment>
<feature type="region of interest" description="Disordered" evidence="5">
    <location>
        <begin position="313"/>
        <end position="334"/>
    </location>
</feature>
<dbReference type="KEGG" id="bfo:118424139"/>
<keyword evidence="8" id="KW-1185">Reference proteome</keyword>
<evidence type="ECO:0000256" key="4">
    <source>
        <dbReference type="ARBA" id="ARBA00023180"/>
    </source>
</evidence>
<dbReference type="AlphaFoldDB" id="A0A9J7LUS3"/>
<protein>
    <submittedName>
        <fullName evidence="9">DBH-like monooxygenase protein 1 isoform X1</fullName>
    </submittedName>
</protein>
<accession>A0A9J7LUS3</accession>
<evidence type="ECO:0000313" key="9">
    <source>
        <dbReference type="RefSeq" id="XP_035688544.1"/>
    </source>
</evidence>
<dbReference type="GO" id="GO:0030667">
    <property type="term" value="C:secretory granule membrane"/>
    <property type="evidence" value="ECO:0000318"/>
    <property type="project" value="GO_Central"/>
</dbReference>
<dbReference type="PANTHER" id="PTHR10157">
    <property type="entry name" value="DOPAMINE BETA HYDROXYLASE RELATED"/>
    <property type="match status" value="1"/>
</dbReference>
<reference evidence="9" key="2">
    <citation type="submission" date="2025-08" db="UniProtKB">
        <authorList>
            <consortium name="RefSeq"/>
        </authorList>
    </citation>
    <scope>IDENTIFICATION</scope>
    <source>
        <strain evidence="9">S238N-H82</strain>
        <tissue evidence="9">Testes</tissue>
    </source>
</reference>
<keyword evidence="4" id="KW-0325">Glycoprotein</keyword>
<dbReference type="RefSeq" id="XP_035688544.1">
    <property type="nucleotide sequence ID" value="XM_035832651.1"/>
</dbReference>
<dbReference type="OMA" id="IHTIGAN"/>
<proteinExistence type="inferred from homology"/>
<sequence length="358" mass="40209">MPRDWGECYQGSILVAWAIGGGSIVYPEQVGYPIGGEDDSGFVLMEMHYDNPMLVSGTHDSSGIRLIYTPEVRENDIGTLEVGMLVNKYHFIPPHVKEFTSAAFCSSQCMNAFLEEQGQPIHIIGASLHAHLLGVKLHARLIRDGVETDIVRDDNYDFDLQYMMMLKEELTIYPGDILITECVYDSSHKDSIVYGGIGTPQEMCETFFWYYPRFNLSRCDSMVNVINTVSYAGVQDFKFDEVYDIEITAPAHMVNMSYEEVMEAVPWTNENGKIFSDYLINSTFYSTCQGNHLTKIDTNALIGRADRFPRGVRRPTEDICSRSSSPTSDPVGGSTALRPRLAAVYAFIIYLLSHVIMG</sequence>